<evidence type="ECO:0000256" key="1">
    <source>
        <dbReference type="SAM" id="MobiDB-lite"/>
    </source>
</evidence>
<dbReference type="SUPFAM" id="SSF101690">
    <property type="entry name" value="PAZ domain"/>
    <property type="match status" value="1"/>
</dbReference>
<proteinExistence type="predicted"/>
<dbReference type="SMART" id="SM00950">
    <property type="entry name" value="Piwi"/>
    <property type="match status" value="1"/>
</dbReference>
<keyword evidence="5" id="KW-1185">Reference proteome</keyword>
<evidence type="ECO:0000259" key="3">
    <source>
        <dbReference type="PROSITE" id="PS50822"/>
    </source>
</evidence>
<name>A0A0T6B7N0_9SCAR</name>
<dbReference type="Gene3D" id="3.30.420.10">
    <property type="entry name" value="Ribonuclease H-like superfamily/Ribonuclease H"/>
    <property type="match status" value="1"/>
</dbReference>
<feature type="non-terminal residue" evidence="4">
    <location>
        <position position="1"/>
    </location>
</feature>
<organism evidence="4 5">
    <name type="scientific">Oryctes borbonicus</name>
    <dbReference type="NCBI Taxonomy" id="1629725"/>
    <lineage>
        <taxon>Eukaryota</taxon>
        <taxon>Metazoa</taxon>
        <taxon>Ecdysozoa</taxon>
        <taxon>Arthropoda</taxon>
        <taxon>Hexapoda</taxon>
        <taxon>Insecta</taxon>
        <taxon>Pterygota</taxon>
        <taxon>Neoptera</taxon>
        <taxon>Endopterygota</taxon>
        <taxon>Coleoptera</taxon>
        <taxon>Polyphaga</taxon>
        <taxon>Scarabaeiformia</taxon>
        <taxon>Scarabaeidae</taxon>
        <taxon>Dynastinae</taxon>
        <taxon>Oryctes</taxon>
    </lineage>
</organism>
<dbReference type="Gene3D" id="2.170.260.10">
    <property type="entry name" value="paz domain"/>
    <property type="match status" value="1"/>
</dbReference>
<feature type="region of interest" description="Disordered" evidence="1">
    <location>
        <begin position="1"/>
        <end position="44"/>
    </location>
</feature>
<dbReference type="Gene3D" id="3.40.50.2300">
    <property type="match status" value="1"/>
</dbReference>
<dbReference type="Pfam" id="PF02171">
    <property type="entry name" value="Piwi"/>
    <property type="match status" value="1"/>
</dbReference>
<dbReference type="PROSITE" id="PS50821">
    <property type="entry name" value="PAZ"/>
    <property type="match status" value="1"/>
</dbReference>
<dbReference type="GO" id="GO:0034587">
    <property type="term" value="P:piRNA processing"/>
    <property type="evidence" value="ECO:0007669"/>
    <property type="project" value="UniProtKB-ARBA"/>
</dbReference>
<comment type="caution">
    <text evidence="4">The sequence shown here is derived from an EMBL/GenBank/DDBJ whole genome shotgun (WGS) entry which is preliminary data.</text>
</comment>
<dbReference type="InterPro" id="IPR032474">
    <property type="entry name" value="Argonaute_N"/>
</dbReference>
<dbReference type="Proteomes" id="UP000051574">
    <property type="component" value="Unassembled WGS sequence"/>
</dbReference>
<evidence type="ECO:0000259" key="2">
    <source>
        <dbReference type="PROSITE" id="PS50821"/>
    </source>
</evidence>
<dbReference type="SMART" id="SM01163">
    <property type="entry name" value="DUF1785"/>
    <property type="match status" value="1"/>
</dbReference>
<feature type="domain" description="Piwi" evidence="3">
    <location>
        <begin position="525"/>
        <end position="682"/>
    </location>
</feature>
<dbReference type="AlphaFoldDB" id="A0A0T6B7N0"/>
<dbReference type="CDD" id="cd02846">
    <property type="entry name" value="PAZ_argonaute_like"/>
    <property type="match status" value="1"/>
</dbReference>
<feature type="domain" description="PAZ" evidence="2">
    <location>
        <begin position="263"/>
        <end position="369"/>
    </location>
</feature>
<dbReference type="InterPro" id="IPR036397">
    <property type="entry name" value="RNaseH_sf"/>
</dbReference>
<evidence type="ECO:0008006" key="6">
    <source>
        <dbReference type="Google" id="ProtNLM"/>
    </source>
</evidence>
<dbReference type="InterPro" id="IPR014811">
    <property type="entry name" value="ArgoL1"/>
</dbReference>
<dbReference type="GO" id="GO:0003723">
    <property type="term" value="F:RNA binding"/>
    <property type="evidence" value="ECO:0007669"/>
    <property type="project" value="InterPro"/>
</dbReference>
<dbReference type="OrthoDB" id="10252740at2759"/>
<dbReference type="InterPro" id="IPR012337">
    <property type="entry name" value="RNaseH-like_sf"/>
</dbReference>
<gene>
    <name evidence="4" type="ORF">AMK59_3716</name>
</gene>
<evidence type="ECO:0000313" key="5">
    <source>
        <dbReference type="Proteomes" id="UP000051574"/>
    </source>
</evidence>
<reference evidence="4 5" key="1">
    <citation type="submission" date="2015-09" db="EMBL/GenBank/DDBJ databases">
        <title>Draft genome of the scarab beetle Oryctes borbonicus.</title>
        <authorList>
            <person name="Meyer J.M."/>
            <person name="Markov G.V."/>
            <person name="Baskaran P."/>
            <person name="Herrmann M."/>
            <person name="Sommer R.J."/>
            <person name="Roedelsperger C."/>
        </authorList>
    </citation>
    <scope>NUCLEOTIDE SEQUENCE [LARGE SCALE GENOMIC DNA]</scope>
    <source>
        <strain evidence="4">OB123</strain>
        <tissue evidence="4">Whole animal</tissue>
    </source>
</reference>
<accession>A0A0T6B7N0</accession>
<sequence length="695" mass="79166">GRRQQPQTDSPTPRPGSSQKPAQETKKATEQALVPSTPQGQYEGVEVSELLERLKITDRKGGTECRDKTTVIVNYFPLDTRKLDKAYHYDVAIEPDKPKKALLDVMEAFRRQNYPRRNPAYDGSKNMYSSTPLVESGEISGTIRVRVDNADKEYRVVVKLVAELDLTCLRHYLDYANDPTNVFDSRNPSTPLQCLNVILSNVPALHFVRVGRSYFTPPATQYALGDGCILYSGLSQAAILRWKPFVNVDVAHKAFTLSTPMIALIQEMFPNALQKGQLMAYEEKSLSSYIKKLKISYEIPGVKKIYVVNDLRLPPSKATFDSDKGRTTVLDYFRNVKELRLRYPNLPTLWVGNQSRNILLPMEFCTLVANQPVTRNMTEKQVRNMITEVSKDAKTRLDRIRGCINTLNYNRNPVMNEFGLTVDTQPQEVEARILEPPVLQYSEGTQKVRKGVWNPGKFLNGATLQRWIILCLDDRTQDNIIIELGKQLQQNADQLGVRISEPSRFARLRYTSDLKDYFNKCKLELVIVILNNRDDCYSEVKRASELAVGCLTQCIRSRTISRGIQRATVSNILLKINAKLNGKNHCIQNLPLFQGKPAMIMGADVTHPGATNFPSIAAVTASYDACFFKYRFEWRLQPPRQEMIEDLQNITVQHLKYFYDVNRGIKPEKLVYIRDGVSDGQFVDRRLTKHHGTTP</sequence>
<dbReference type="EMBL" id="LJIG01009304">
    <property type="protein sequence ID" value="KRT83347.1"/>
    <property type="molecule type" value="Genomic_DNA"/>
</dbReference>
<dbReference type="SUPFAM" id="SSF53098">
    <property type="entry name" value="Ribonuclease H-like"/>
    <property type="match status" value="1"/>
</dbReference>
<protein>
    <recommendedName>
        <fullName evidence="6">Piwi domain-containing protein</fullName>
    </recommendedName>
</protein>
<dbReference type="Pfam" id="PF16488">
    <property type="entry name" value="ArgoL2"/>
    <property type="match status" value="1"/>
</dbReference>
<dbReference type="Pfam" id="PF16486">
    <property type="entry name" value="ArgoN"/>
    <property type="match status" value="1"/>
</dbReference>
<dbReference type="Pfam" id="PF02170">
    <property type="entry name" value="PAZ"/>
    <property type="match status" value="1"/>
</dbReference>
<dbReference type="InterPro" id="IPR003100">
    <property type="entry name" value="PAZ_dom"/>
</dbReference>
<dbReference type="PROSITE" id="PS50822">
    <property type="entry name" value="PIWI"/>
    <property type="match status" value="1"/>
</dbReference>
<dbReference type="InterPro" id="IPR003165">
    <property type="entry name" value="Piwi"/>
</dbReference>
<feature type="compositionally biased region" description="Polar residues" evidence="1">
    <location>
        <begin position="1"/>
        <end position="22"/>
    </location>
</feature>
<dbReference type="PANTHER" id="PTHR22891">
    <property type="entry name" value="EUKARYOTIC TRANSLATION INITIATION FACTOR 2C"/>
    <property type="match status" value="1"/>
</dbReference>
<evidence type="ECO:0000313" key="4">
    <source>
        <dbReference type="EMBL" id="KRT83347.1"/>
    </source>
</evidence>
<dbReference type="Pfam" id="PF08699">
    <property type="entry name" value="ArgoL1"/>
    <property type="match status" value="1"/>
</dbReference>
<dbReference type="InterPro" id="IPR036085">
    <property type="entry name" value="PAZ_dom_sf"/>
</dbReference>
<dbReference type="InterPro" id="IPR032472">
    <property type="entry name" value="ArgoL2"/>
</dbReference>